<reference evidence="1 2" key="2">
    <citation type="journal article" date="2022" name="Mol. Ecol. Resour.">
        <title>The genomes of chicory, endive, great burdock and yacon provide insights into Asteraceae paleo-polyploidization history and plant inulin production.</title>
        <authorList>
            <person name="Fan W."/>
            <person name="Wang S."/>
            <person name="Wang H."/>
            <person name="Wang A."/>
            <person name="Jiang F."/>
            <person name="Liu H."/>
            <person name="Zhao H."/>
            <person name="Xu D."/>
            <person name="Zhang Y."/>
        </authorList>
    </citation>
    <scope>NUCLEOTIDE SEQUENCE [LARGE SCALE GENOMIC DNA]</scope>
    <source>
        <strain evidence="2">cv. Punajuju</strain>
        <tissue evidence="1">Leaves</tissue>
    </source>
</reference>
<name>A0ACB9BPZ7_CICIN</name>
<proteinExistence type="predicted"/>
<keyword evidence="2" id="KW-1185">Reference proteome</keyword>
<organism evidence="1 2">
    <name type="scientific">Cichorium intybus</name>
    <name type="common">Chicory</name>
    <dbReference type="NCBI Taxonomy" id="13427"/>
    <lineage>
        <taxon>Eukaryota</taxon>
        <taxon>Viridiplantae</taxon>
        <taxon>Streptophyta</taxon>
        <taxon>Embryophyta</taxon>
        <taxon>Tracheophyta</taxon>
        <taxon>Spermatophyta</taxon>
        <taxon>Magnoliopsida</taxon>
        <taxon>eudicotyledons</taxon>
        <taxon>Gunneridae</taxon>
        <taxon>Pentapetalae</taxon>
        <taxon>asterids</taxon>
        <taxon>campanulids</taxon>
        <taxon>Asterales</taxon>
        <taxon>Asteraceae</taxon>
        <taxon>Cichorioideae</taxon>
        <taxon>Cichorieae</taxon>
        <taxon>Cichoriinae</taxon>
        <taxon>Cichorium</taxon>
    </lineage>
</organism>
<evidence type="ECO:0000313" key="1">
    <source>
        <dbReference type="EMBL" id="KAI3724068.1"/>
    </source>
</evidence>
<sequence length="101" mass="11025">MSRRPLTATPTCSHLTTTQNPHTTHNIGFLMAHVENRSEKILTAPPDNLTTTSTTSPYHSRSSYASSISHRHASSATRETLTLNPKPIISISPALISSYPE</sequence>
<evidence type="ECO:0000313" key="2">
    <source>
        <dbReference type="Proteomes" id="UP001055811"/>
    </source>
</evidence>
<gene>
    <name evidence="1" type="ORF">L2E82_35833</name>
</gene>
<reference evidence="2" key="1">
    <citation type="journal article" date="2022" name="Mol. Ecol. Resour.">
        <title>The genomes of chicory, endive, great burdock and yacon provide insights into Asteraceae palaeo-polyploidization history and plant inulin production.</title>
        <authorList>
            <person name="Fan W."/>
            <person name="Wang S."/>
            <person name="Wang H."/>
            <person name="Wang A."/>
            <person name="Jiang F."/>
            <person name="Liu H."/>
            <person name="Zhao H."/>
            <person name="Xu D."/>
            <person name="Zhang Y."/>
        </authorList>
    </citation>
    <scope>NUCLEOTIDE SEQUENCE [LARGE SCALE GENOMIC DNA]</scope>
    <source>
        <strain evidence="2">cv. Punajuju</strain>
    </source>
</reference>
<protein>
    <submittedName>
        <fullName evidence="1">Uncharacterized protein</fullName>
    </submittedName>
</protein>
<dbReference type="Proteomes" id="UP001055811">
    <property type="component" value="Linkage Group LG06"/>
</dbReference>
<accession>A0ACB9BPZ7</accession>
<dbReference type="EMBL" id="CM042014">
    <property type="protein sequence ID" value="KAI3724068.1"/>
    <property type="molecule type" value="Genomic_DNA"/>
</dbReference>
<comment type="caution">
    <text evidence="1">The sequence shown here is derived from an EMBL/GenBank/DDBJ whole genome shotgun (WGS) entry which is preliminary data.</text>
</comment>